<comment type="catalytic activity">
    <reaction evidence="10 11">
        <text>L-cysteinyl-[protein] + hexadecanoyl-CoA = S-hexadecanoyl-L-cysteinyl-[protein] + CoA</text>
        <dbReference type="Rhea" id="RHEA:36683"/>
        <dbReference type="Rhea" id="RHEA-COMP:10131"/>
        <dbReference type="Rhea" id="RHEA-COMP:11032"/>
        <dbReference type="ChEBI" id="CHEBI:29950"/>
        <dbReference type="ChEBI" id="CHEBI:57287"/>
        <dbReference type="ChEBI" id="CHEBI:57379"/>
        <dbReference type="ChEBI" id="CHEBI:74151"/>
        <dbReference type="EC" id="2.3.1.225"/>
    </reaction>
</comment>
<feature type="region of interest" description="Disordered" evidence="12">
    <location>
        <begin position="594"/>
        <end position="620"/>
    </location>
</feature>
<keyword evidence="5 11" id="KW-0472">Membrane</keyword>
<evidence type="ECO:0000256" key="10">
    <source>
        <dbReference type="ARBA" id="ARBA00048048"/>
    </source>
</evidence>
<dbReference type="InterPro" id="IPR001594">
    <property type="entry name" value="Palmitoyltrfase_DHHC"/>
</dbReference>
<evidence type="ECO:0000256" key="5">
    <source>
        <dbReference type="ARBA" id="ARBA00023136"/>
    </source>
</evidence>
<evidence type="ECO:0000256" key="9">
    <source>
        <dbReference type="ARBA" id="ARBA00038298"/>
    </source>
</evidence>
<sequence length="771" mass="83562">MPASWEAGDAGAAASYLSTSSQTHVEPPERLSSSNHKFQNKAVSTDGDGDGDCEQHDGNGRRPSQSYDLEAAAAAPWSGSPDGQTQQQASSSAHSRATRQRPRSRTNDGHGSGGGAAPPECVQDCIDGIESCTAIIVRFNERLEVSRTQAEIKREQDGDSIFVRKLLIPIVFFILSWIFAMYIWRLCAPMIRQTTAGQVLGPRGTGIGLLAAFVPLWLMTIWSYVKVVATPPGHAKDYVPTSDPPPPLTGPDHPGSTPYRPPYPDHSQQAAAPRLPALPSTASEPIDIRPSMSQSVYLSADGHEPSDAGHARPYPSVLAERDDFYAVRGASTESMRVLPGSLSADAELEAGPSMDAQAARDSAEPVATGEGAREESELPEAGVAGALGGVGAAALGASAGAQEESEQHQQAELAASPAGPPFPQQKWNGPVEPSRQPQNSPPPLSAQSLYCHRCRIVKPPRTHHCKKCNACVLKMDHHCPWVGGCVGAQNQKFFFVFVFWVTLLEVYVLVSTAFHFHRGVQSLRNGGSGWSVDGYLISVLALSAMFTLFTSALLFTHIFLTSHNLTTIEHLGVNRVKGREEVLMDRWFGYQSSLSSPSGDGSAQQKKRKRSGGLGGLHLKEKKDMKKRWNHLWGSWTTTGNIWWIGGRDELGMAVARPDEQGNGATVARQEAAVPSPQHGSDGESGADAEKQHARRMSFQKRWSPQHAERTRVKGKGAWKVNMELALGPSMWTWLLPVGRAPASGLEFPINPRFGAQGTHRQRHDWPEELR</sequence>
<dbReference type="OrthoDB" id="1436450at2759"/>
<feature type="compositionally biased region" description="Low complexity" evidence="12">
    <location>
        <begin position="84"/>
        <end position="95"/>
    </location>
</feature>
<dbReference type="EC" id="2.3.1.225" evidence="11"/>
<comment type="domain">
    <text evidence="11">The DHHC domain is required for palmitoyltransferase activity.</text>
</comment>
<keyword evidence="8 11" id="KW-0012">Acyltransferase</keyword>
<reference evidence="14 15" key="1">
    <citation type="submission" date="2018-03" db="EMBL/GenBank/DDBJ databases">
        <authorList>
            <person name="Guldener U."/>
        </authorList>
    </citation>
    <scope>NUCLEOTIDE SEQUENCE [LARGE SCALE GENOMIC DNA]</scope>
    <source>
        <strain evidence="14 15">DAOM196992</strain>
    </source>
</reference>
<dbReference type="GO" id="GO:0005783">
    <property type="term" value="C:endoplasmic reticulum"/>
    <property type="evidence" value="ECO:0007669"/>
    <property type="project" value="TreeGrafter"/>
</dbReference>
<keyword evidence="6" id="KW-0564">Palmitate</keyword>
<evidence type="ECO:0000256" key="8">
    <source>
        <dbReference type="ARBA" id="ARBA00023315"/>
    </source>
</evidence>
<dbReference type="AlphaFoldDB" id="A0A5C3ETL4"/>
<feature type="region of interest" description="Disordered" evidence="12">
    <location>
        <begin position="353"/>
        <end position="379"/>
    </location>
</feature>
<keyword evidence="15" id="KW-1185">Reference proteome</keyword>
<dbReference type="GO" id="GO:0005794">
    <property type="term" value="C:Golgi apparatus"/>
    <property type="evidence" value="ECO:0007669"/>
    <property type="project" value="TreeGrafter"/>
</dbReference>
<feature type="region of interest" description="Disordered" evidence="12">
    <location>
        <begin position="1"/>
        <end position="117"/>
    </location>
</feature>
<evidence type="ECO:0000256" key="1">
    <source>
        <dbReference type="ARBA" id="ARBA00004141"/>
    </source>
</evidence>
<feature type="transmembrane region" description="Helical" evidence="11">
    <location>
        <begin position="493"/>
        <end position="514"/>
    </location>
</feature>
<comment type="similarity">
    <text evidence="9">Belongs to the DHHC palmitoyltransferase family. PFA5 subfamily.</text>
</comment>
<keyword evidence="3 11" id="KW-0812">Transmembrane</keyword>
<gene>
    <name evidence="14" type="ORF">PSFLO_00328</name>
</gene>
<evidence type="ECO:0000256" key="12">
    <source>
        <dbReference type="SAM" id="MobiDB-lite"/>
    </source>
</evidence>
<evidence type="ECO:0000256" key="3">
    <source>
        <dbReference type="ARBA" id="ARBA00022692"/>
    </source>
</evidence>
<feature type="compositionally biased region" description="Low complexity" evidence="12">
    <location>
        <begin position="397"/>
        <end position="416"/>
    </location>
</feature>
<feature type="transmembrane region" description="Helical" evidence="11">
    <location>
        <begin position="535"/>
        <end position="560"/>
    </location>
</feature>
<feature type="transmembrane region" description="Helical" evidence="11">
    <location>
        <begin position="205"/>
        <end position="225"/>
    </location>
</feature>
<dbReference type="Pfam" id="PF01529">
    <property type="entry name" value="DHHC"/>
    <property type="match status" value="1"/>
</dbReference>
<feature type="region of interest" description="Disordered" evidence="12">
    <location>
        <begin position="660"/>
        <end position="713"/>
    </location>
</feature>
<dbReference type="GO" id="GO:0006612">
    <property type="term" value="P:protein targeting to membrane"/>
    <property type="evidence" value="ECO:0007669"/>
    <property type="project" value="TreeGrafter"/>
</dbReference>
<evidence type="ECO:0000256" key="11">
    <source>
        <dbReference type="RuleBase" id="RU079119"/>
    </source>
</evidence>
<feature type="transmembrane region" description="Helical" evidence="11">
    <location>
        <begin position="166"/>
        <end position="184"/>
    </location>
</feature>
<evidence type="ECO:0000256" key="7">
    <source>
        <dbReference type="ARBA" id="ARBA00023288"/>
    </source>
</evidence>
<accession>A0A5C3ETL4</accession>
<keyword evidence="2 11" id="KW-0808">Transferase</keyword>
<dbReference type="PANTHER" id="PTHR22883">
    <property type="entry name" value="ZINC FINGER DHHC DOMAIN CONTAINING PROTEIN"/>
    <property type="match status" value="1"/>
</dbReference>
<comment type="subcellular location">
    <subcellularLocation>
        <location evidence="1">Membrane</location>
        <topology evidence="1">Multi-pass membrane protein</topology>
    </subcellularLocation>
</comment>
<dbReference type="PANTHER" id="PTHR22883:SF23">
    <property type="entry name" value="PALMITOYLTRANSFERASE ZDHHC6"/>
    <property type="match status" value="1"/>
</dbReference>
<dbReference type="PROSITE" id="PS50216">
    <property type="entry name" value="DHHC"/>
    <property type="match status" value="1"/>
</dbReference>
<dbReference type="InterPro" id="IPR039859">
    <property type="entry name" value="PFA4/ZDH16/20/ERF2-like"/>
</dbReference>
<keyword evidence="4 11" id="KW-1133">Transmembrane helix</keyword>
<organism evidence="14 15">
    <name type="scientific">Pseudozyma flocculosa</name>
    <dbReference type="NCBI Taxonomy" id="84751"/>
    <lineage>
        <taxon>Eukaryota</taxon>
        <taxon>Fungi</taxon>
        <taxon>Dikarya</taxon>
        <taxon>Basidiomycota</taxon>
        <taxon>Ustilaginomycotina</taxon>
        <taxon>Ustilaginomycetes</taxon>
        <taxon>Ustilaginales</taxon>
        <taxon>Ustilaginaceae</taxon>
        <taxon>Pseudozyma</taxon>
    </lineage>
</organism>
<evidence type="ECO:0000313" key="14">
    <source>
        <dbReference type="EMBL" id="SPO34857.1"/>
    </source>
</evidence>
<evidence type="ECO:0000256" key="2">
    <source>
        <dbReference type="ARBA" id="ARBA00022679"/>
    </source>
</evidence>
<keyword evidence="7" id="KW-0449">Lipoprotein</keyword>
<evidence type="ECO:0000256" key="4">
    <source>
        <dbReference type="ARBA" id="ARBA00022989"/>
    </source>
</evidence>
<dbReference type="GO" id="GO:0019706">
    <property type="term" value="F:protein-cysteine S-palmitoyltransferase activity"/>
    <property type="evidence" value="ECO:0007669"/>
    <property type="project" value="UniProtKB-EC"/>
</dbReference>
<feature type="compositionally biased region" description="Polar residues" evidence="12">
    <location>
        <begin position="31"/>
        <end position="43"/>
    </location>
</feature>
<protein>
    <recommendedName>
        <fullName evidence="11">Palmitoyltransferase</fullName>
        <ecNumber evidence="11">2.3.1.225</ecNumber>
    </recommendedName>
</protein>
<feature type="region of interest" description="Disordered" evidence="12">
    <location>
        <begin position="397"/>
        <end position="445"/>
    </location>
</feature>
<proteinExistence type="inferred from homology"/>
<dbReference type="GO" id="GO:0016020">
    <property type="term" value="C:membrane"/>
    <property type="evidence" value="ECO:0007669"/>
    <property type="project" value="UniProtKB-SubCell"/>
</dbReference>
<feature type="region of interest" description="Disordered" evidence="12">
    <location>
        <begin position="237"/>
        <end position="273"/>
    </location>
</feature>
<feature type="domain" description="Palmitoyltransferase DHHC" evidence="13">
    <location>
        <begin position="447"/>
        <end position="570"/>
    </location>
</feature>
<dbReference type="EMBL" id="OOIP01000001">
    <property type="protein sequence ID" value="SPO34857.1"/>
    <property type="molecule type" value="Genomic_DNA"/>
</dbReference>
<name>A0A5C3ETL4_9BASI</name>
<evidence type="ECO:0000256" key="6">
    <source>
        <dbReference type="ARBA" id="ARBA00023139"/>
    </source>
</evidence>
<dbReference type="Proteomes" id="UP000323386">
    <property type="component" value="Unassembled WGS sequence"/>
</dbReference>
<evidence type="ECO:0000259" key="13">
    <source>
        <dbReference type="Pfam" id="PF01529"/>
    </source>
</evidence>
<evidence type="ECO:0000313" key="15">
    <source>
        <dbReference type="Proteomes" id="UP000323386"/>
    </source>
</evidence>